<name>A0A420GAR5_9SPHI</name>
<evidence type="ECO:0000313" key="2">
    <source>
        <dbReference type="Proteomes" id="UP000286402"/>
    </source>
</evidence>
<dbReference type="Proteomes" id="UP000286402">
    <property type="component" value="Unassembled WGS sequence"/>
</dbReference>
<sequence length="90" mass="10365">MILEEGLHPLLADQEILMAQYRHGALHTIELEEEQEHRMVCRIELTQTVCVQEPQIESMVPIQTTHGAPLADIIIMIPDHETVQVRYLVQ</sequence>
<comment type="caution">
    <text evidence="1">The sequence shown here is derived from an EMBL/GenBank/DDBJ whole genome shotgun (WGS) entry which is preliminary data.</text>
</comment>
<dbReference type="AlphaFoldDB" id="A0A420GAR5"/>
<accession>A0A420GAR5</accession>
<reference evidence="1 2" key="1">
    <citation type="submission" date="2016-07" db="EMBL/GenBank/DDBJ databases">
        <title>Genome analysis of Sphingobacterium siyangense T12B17.</title>
        <authorList>
            <person name="Xu D."/>
            <person name="Su Y."/>
            <person name="Zheng S."/>
        </authorList>
    </citation>
    <scope>NUCLEOTIDE SEQUENCE [LARGE SCALE GENOMIC DNA]</scope>
    <source>
        <strain evidence="1 2">T12B17</strain>
    </source>
</reference>
<proteinExistence type="predicted"/>
<organism evidence="1 2">
    <name type="scientific">Sphingobacterium siyangense</name>
    <dbReference type="NCBI Taxonomy" id="459529"/>
    <lineage>
        <taxon>Bacteria</taxon>
        <taxon>Pseudomonadati</taxon>
        <taxon>Bacteroidota</taxon>
        <taxon>Sphingobacteriia</taxon>
        <taxon>Sphingobacteriales</taxon>
        <taxon>Sphingobacteriaceae</taxon>
        <taxon>Sphingobacterium</taxon>
    </lineage>
</organism>
<dbReference type="EMBL" id="MCAQ01000001">
    <property type="protein sequence ID" value="RKF42246.1"/>
    <property type="molecule type" value="Genomic_DNA"/>
</dbReference>
<evidence type="ECO:0000313" key="1">
    <source>
        <dbReference type="EMBL" id="RKF42246.1"/>
    </source>
</evidence>
<keyword evidence="2" id="KW-1185">Reference proteome</keyword>
<gene>
    <name evidence="1" type="ORF">BCY89_01850</name>
</gene>
<protein>
    <submittedName>
        <fullName evidence="1">Uncharacterized protein</fullName>
    </submittedName>
</protein>